<comment type="caution">
    <text evidence="1">The sequence shown here is derived from an EMBL/GenBank/DDBJ whole genome shotgun (WGS) entry which is preliminary data.</text>
</comment>
<name>A0A014QQ15_9HYPO</name>
<accession>A0A014QQ15</accession>
<sequence length="251" mass="27803">MYSTLWWVRQPEESKDIPYIVPNVCPLAYPAECHSFSAVQLGHLGQTVSEAKKAYAGIVAESVSFPRDSEKTKFDPRKLEESVGMLLERTCSRGRQRLPSGKGNCHINIAVRSTAQQPTKTGHHEADLINHILDEAVRLFPEREIACLVCIGTDGAPFTDAAKGSLADAYAPVEAIGDAHKYLTAKAAMVLKRLQADGLYFRFAFDDYGVLQNIAAGEWEKQVCLFANEYLRQHDISQHLDEAAAVLKRAL</sequence>
<reference evidence="1 2" key="1">
    <citation type="submission" date="2014-02" db="EMBL/GenBank/DDBJ databases">
        <title>The genome sequence of the entomopathogenic fungus Metarhizium robertsii ARSEF 2575.</title>
        <authorList>
            <person name="Giuliano Garisto Donzelli B."/>
            <person name="Roe B.A."/>
            <person name="Macmil S.L."/>
            <person name="Krasnoff S.B."/>
            <person name="Gibson D.M."/>
        </authorList>
    </citation>
    <scope>NUCLEOTIDE SEQUENCE [LARGE SCALE GENOMIC DNA]</scope>
    <source>
        <strain evidence="1 2">ARSEF 2575</strain>
    </source>
</reference>
<protein>
    <submittedName>
        <fullName evidence="1">Uncharacterized protein</fullName>
    </submittedName>
</protein>
<evidence type="ECO:0000313" key="2">
    <source>
        <dbReference type="Proteomes" id="UP000030151"/>
    </source>
</evidence>
<gene>
    <name evidence="1" type="ORF">X797_012199</name>
</gene>
<evidence type="ECO:0000313" key="1">
    <source>
        <dbReference type="EMBL" id="EXU94725.1"/>
    </source>
</evidence>
<organism evidence="1 2">
    <name type="scientific">Metarhizium robertsii</name>
    <dbReference type="NCBI Taxonomy" id="568076"/>
    <lineage>
        <taxon>Eukaryota</taxon>
        <taxon>Fungi</taxon>
        <taxon>Dikarya</taxon>
        <taxon>Ascomycota</taxon>
        <taxon>Pezizomycotina</taxon>
        <taxon>Sordariomycetes</taxon>
        <taxon>Hypocreomycetidae</taxon>
        <taxon>Hypocreales</taxon>
        <taxon>Clavicipitaceae</taxon>
        <taxon>Metarhizium</taxon>
    </lineage>
</organism>
<dbReference type="AlphaFoldDB" id="A0A014QQ15"/>
<dbReference type="Proteomes" id="UP000030151">
    <property type="component" value="Unassembled WGS sequence"/>
</dbReference>
<dbReference type="EMBL" id="JELW01000168">
    <property type="protein sequence ID" value="EXU94725.1"/>
    <property type="molecule type" value="Genomic_DNA"/>
</dbReference>
<dbReference type="HOGENOM" id="CLU_1107353_0_0_1"/>
<proteinExistence type="predicted"/>